<reference evidence="2" key="1">
    <citation type="journal article" date="2013" name="Science">
        <title>The Amborella genome and the evolution of flowering plants.</title>
        <authorList>
            <consortium name="Amborella Genome Project"/>
        </authorList>
    </citation>
    <scope>NUCLEOTIDE SEQUENCE [LARGE SCALE GENOMIC DNA]</scope>
</reference>
<dbReference type="Proteomes" id="UP000017836">
    <property type="component" value="Unassembled WGS sequence"/>
</dbReference>
<evidence type="ECO:0000313" key="2">
    <source>
        <dbReference type="Proteomes" id="UP000017836"/>
    </source>
</evidence>
<name>U5DDK8_AMBTC</name>
<dbReference type="HOGENOM" id="CLU_2067389_0_0_1"/>
<feature type="non-terminal residue" evidence="1">
    <location>
        <position position="119"/>
    </location>
</feature>
<gene>
    <name evidence="1" type="ORF">AMTR_s00070p00139010</name>
</gene>
<dbReference type="EMBL" id="KI392058">
    <property type="protein sequence ID" value="ERN20629.1"/>
    <property type="molecule type" value="Genomic_DNA"/>
</dbReference>
<sequence>MVVHDPELVVLNPETVVHDPESVVHGKERGFRPCSQLSAQQGSALDHGAHDVLRLGKQPNWNSNSGRTMMVRQRHPWLAGMVHEGCVFGMPMPAGTCQGPTTPIMRHQGAQATPTVILA</sequence>
<dbReference type="Gramene" id="ERN20629">
    <property type="protein sequence ID" value="ERN20629"/>
    <property type="gene ID" value="AMTR_s00070p00139010"/>
</dbReference>
<accession>U5DDK8</accession>
<organism evidence="1 2">
    <name type="scientific">Amborella trichopoda</name>
    <dbReference type="NCBI Taxonomy" id="13333"/>
    <lineage>
        <taxon>Eukaryota</taxon>
        <taxon>Viridiplantae</taxon>
        <taxon>Streptophyta</taxon>
        <taxon>Embryophyta</taxon>
        <taxon>Tracheophyta</taxon>
        <taxon>Spermatophyta</taxon>
        <taxon>Magnoliopsida</taxon>
        <taxon>Amborellales</taxon>
        <taxon>Amborellaceae</taxon>
        <taxon>Amborella</taxon>
    </lineage>
</organism>
<keyword evidence="2" id="KW-1185">Reference proteome</keyword>
<proteinExistence type="predicted"/>
<protein>
    <submittedName>
        <fullName evidence="1">Uncharacterized protein</fullName>
    </submittedName>
</protein>
<evidence type="ECO:0000313" key="1">
    <source>
        <dbReference type="EMBL" id="ERN20629.1"/>
    </source>
</evidence>
<dbReference type="AlphaFoldDB" id="U5DDK8"/>